<evidence type="ECO:0000313" key="1">
    <source>
        <dbReference type="Proteomes" id="UP000887569"/>
    </source>
</evidence>
<dbReference type="Proteomes" id="UP000887569">
    <property type="component" value="Unplaced"/>
</dbReference>
<dbReference type="AlphaFoldDB" id="A0A915C3V5"/>
<name>A0A915C3V5_PARUN</name>
<dbReference type="WBParaSite" id="PgR084X_g005_t01">
    <property type="protein sequence ID" value="PgR084X_g005_t01"/>
    <property type="gene ID" value="PgR084X_g005"/>
</dbReference>
<organism evidence="1 2">
    <name type="scientific">Parascaris univalens</name>
    <name type="common">Nematode worm</name>
    <dbReference type="NCBI Taxonomy" id="6257"/>
    <lineage>
        <taxon>Eukaryota</taxon>
        <taxon>Metazoa</taxon>
        <taxon>Ecdysozoa</taxon>
        <taxon>Nematoda</taxon>
        <taxon>Chromadorea</taxon>
        <taxon>Rhabditida</taxon>
        <taxon>Spirurina</taxon>
        <taxon>Ascaridomorpha</taxon>
        <taxon>Ascaridoidea</taxon>
        <taxon>Ascarididae</taxon>
        <taxon>Parascaris</taxon>
    </lineage>
</organism>
<protein>
    <submittedName>
        <fullName evidence="2">Maturase K</fullName>
    </submittedName>
</protein>
<sequence length="125" mass="14740">VTAGQISLLYSPFEASLRENTLQVIMYFYSFIRVKNASRWMMCHCISIRLHGVGHKCKQSRRSFFNILSIAVRRAISEKLIADRIMRLLCNWITFTSDFNKHFSFYGGEYIFFYKYNQAAVKSKL</sequence>
<proteinExistence type="predicted"/>
<keyword evidence="1" id="KW-1185">Reference proteome</keyword>
<evidence type="ECO:0000313" key="2">
    <source>
        <dbReference type="WBParaSite" id="PgR084X_g005_t01"/>
    </source>
</evidence>
<reference evidence="2" key="1">
    <citation type="submission" date="2022-11" db="UniProtKB">
        <authorList>
            <consortium name="WormBaseParasite"/>
        </authorList>
    </citation>
    <scope>IDENTIFICATION</scope>
</reference>
<accession>A0A915C3V5</accession>